<dbReference type="EMBL" id="HBUF01023367">
    <property type="protein sequence ID" value="CAG6611939.1"/>
    <property type="molecule type" value="Transcribed_RNA"/>
</dbReference>
<dbReference type="EMBL" id="HBUF01023366">
    <property type="protein sequence ID" value="CAG6611937.1"/>
    <property type="molecule type" value="Transcribed_RNA"/>
</dbReference>
<dbReference type="EMBL" id="HBUF01023368">
    <property type="protein sequence ID" value="CAG6611941.1"/>
    <property type="molecule type" value="Transcribed_RNA"/>
</dbReference>
<keyword evidence="1" id="KW-1133">Transmembrane helix</keyword>
<accession>A0A8D8LJT5</accession>
<dbReference type="AlphaFoldDB" id="A0A8D8LJT5"/>
<keyword evidence="1" id="KW-0472">Membrane</keyword>
<protein>
    <submittedName>
        <fullName evidence="2">Uncharacterized protein</fullName>
    </submittedName>
</protein>
<name>A0A8D8LJT5_9HEMI</name>
<feature type="transmembrane region" description="Helical" evidence="1">
    <location>
        <begin position="38"/>
        <end position="63"/>
    </location>
</feature>
<proteinExistence type="predicted"/>
<keyword evidence="1" id="KW-0812">Transmembrane</keyword>
<reference evidence="2" key="1">
    <citation type="submission" date="2021-05" db="EMBL/GenBank/DDBJ databases">
        <authorList>
            <person name="Alioto T."/>
            <person name="Alioto T."/>
            <person name="Gomez Garrido J."/>
        </authorList>
    </citation>
    <scope>NUCLEOTIDE SEQUENCE</scope>
</reference>
<dbReference type="EMBL" id="HBUF01023369">
    <property type="protein sequence ID" value="CAG6611943.1"/>
    <property type="molecule type" value="Transcribed_RNA"/>
</dbReference>
<sequence>MTLPPPLPPSLVRTKPPRPFHNYTVTKVVPEIIQVPTIIMQVSLAVLPTTTIVRVPIVIAVIVRRRHGACQRLRRCRRNTVLAKRRVIRRLGNSRARERTMG</sequence>
<evidence type="ECO:0000313" key="2">
    <source>
        <dbReference type="EMBL" id="CAG6611939.1"/>
    </source>
</evidence>
<evidence type="ECO:0000256" key="1">
    <source>
        <dbReference type="SAM" id="Phobius"/>
    </source>
</evidence>
<organism evidence="2">
    <name type="scientific">Cacopsylla melanoneura</name>
    <dbReference type="NCBI Taxonomy" id="428564"/>
    <lineage>
        <taxon>Eukaryota</taxon>
        <taxon>Metazoa</taxon>
        <taxon>Ecdysozoa</taxon>
        <taxon>Arthropoda</taxon>
        <taxon>Hexapoda</taxon>
        <taxon>Insecta</taxon>
        <taxon>Pterygota</taxon>
        <taxon>Neoptera</taxon>
        <taxon>Paraneoptera</taxon>
        <taxon>Hemiptera</taxon>
        <taxon>Sternorrhyncha</taxon>
        <taxon>Psylloidea</taxon>
        <taxon>Psyllidae</taxon>
        <taxon>Psyllinae</taxon>
        <taxon>Cacopsylla</taxon>
    </lineage>
</organism>